<dbReference type="Gene3D" id="3.40.50.300">
    <property type="entry name" value="P-loop containing nucleotide triphosphate hydrolases"/>
    <property type="match status" value="1"/>
</dbReference>
<keyword evidence="6" id="KW-1133">Transmembrane helix</keyword>
<name>A0A9E2F476_PSYF1</name>
<accession>A0A9E2F476</accession>
<evidence type="ECO:0000256" key="1">
    <source>
        <dbReference type="ARBA" id="ARBA00006474"/>
    </source>
</evidence>
<reference evidence="8 9" key="1">
    <citation type="journal article" date="2021" name="bioRxiv">
        <title>Unique metabolic strategies in Hadean analogues reveal hints for primordial physiology.</title>
        <authorList>
            <person name="Nobu M.K."/>
            <person name="Nakai R."/>
            <person name="Tamazawa S."/>
            <person name="Mori H."/>
            <person name="Toyoda A."/>
            <person name="Ijiri A."/>
            <person name="Suzuki S."/>
            <person name="Kurokawa K."/>
            <person name="Kamagata Y."/>
            <person name="Tamaki H."/>
        </authorList>
    </citation>
    <scope>NUCLEOTIDE SEQUENCE [LARGE SCALE GENOMIC DNA]</scope>
    <source>
        <strain evidence="8">BS525</strain>
    </source>
</reference>
<keyword evidence="2 5" id="KW-0547">Nucleotide-binding</keyword>
<keyword evidence="4" id="KW-0238">DNA-binding</keyword>
<feature type="transmembrane region" description="Helical" evidence="6">
    <location>
        <begin position="160"/>
        <end position="178"/>
    </location>
</feature>
<dbReference type="Pfam" id="PF17854">
    <property type="entry name" value="FtsK_alpha"/>
    <property type="match status" value="1"/>
</dbReference>
<dbReference type="InterPro" id="IPR002543">
    <property type="entry name" value="FtsK_dom"/>
</dbReference>
<dbReference type="Proteomes" id="UP000811545">
    <property type="component" value="Unassembled WGS sequence"/>
</dbReference>
<evidence type="ECO:0000256" key="3">
    <source>
        <dbReference type="ARBA" id="ARBA00022840"/>
    </source>
</evidence>
<dbReference type="Gene3D" id="1.10.10.10">
    <property type="entry name" value="Winged helix-like DNA-binding domain superfamily/Winged helix DNA-binding domain"/>
    <property type="match status" value="1"/>
</dbReference>
<dbReference type="SUPFAM" id="SSF52540">
    <property type="entry name" value="P-loop containing nucleoside triphosphate hydrolases"/>
    <property type="match status" value="1"/>
</dbReference>
<dbReference type="PANTHER" id="PTHR22683:SF41">
    <property type="entry name" value="DNA TRANSLOCASE FTSK"/>
    <property type="match status" value="1"/>
</dbReference>
<dbReference type="SUPFAM" id="SSF103473">
    <property type="entry name" value="MFS general substrate transporter"/>
    <property type="match status" value="1"/>
</dbReference>
<keyword evidence="3 5" id="KW-0067">ATP-binding</keyword>
<evidence type="ECO:0000313" key="9">
    <source>
        <dbReference type="Proteomes" id="UP000811545"/>
    </source>
</evidence>
<evidence type="ECO:0000259" key="7">
    <source>
        <dbReference type="PROSITE" id="PS50901"/>
    </source>
</evidence>
<dbReference type="GO" id="GO:0003677">
    <property type="term" value="F:DNA binding"/>
    <property type="evidence" value="ECO:0007669"/>
    <property type="project" value="UniProtKB-KW"/>
</dbReference>
<gene>
    <name evidence="8" type="primary">spoIIIE</name>
    <name evidence="8" type="ORF">DDT42_00562</name>
</gene>
<dbReference type="InterPro" id="IPR036388">
    <property type="entry name" value="WH-like_DNA-bd_sf"/>
</dbReference>
<dbReference type="SMART" id="SM00843">
    <property type="entry name" value="Ftsk_gamma"/>
    <property type="match status" value="1"/>
</dbReference>
<evidence type="ECO:0000256" key="2">
    <source>
        <dbReference type="ARBA" id="ARBA00022741"/>
    </source>
</evidence>
<dbReference type="InterPro" id="IPR036390">
    <property type="entry name" value="WH_DNA-bd_sf"/>
</dbReference>
<sequence length="685" mass="77638">MPKRNRKKKIKFNIWKLLRNLILLTVVIISFTLAITYLPQYFDKIYSGLISTLSYLIEFAVSLPGLLKSYIPSMITWVFGEWPGGIMVILLLSFIIHYLFTGRVSIISLWVLLLFIFLQGFSGFFHPQFRIFREPSPWVGYLGVYLFQTLAIPLGEWLALFIYLLASLIMMVLVMVFYKKRPRTLVIREPIEQVPLVKTETKKVHTPQNEGTAGEYVLPTTNLLKTHPVKIETINKERLSSVLQDTMQSFGIAGSVEKIISGPTILHVEVKLEKGTRVKEVKSISDELSMALGVSLIRIEAPLPGKPDMLAIEVPRERRSLVTVKEILQSNDFQNSSLQIPLVLGREVTGQIIIDDLRNAPHLLIGGATGTGKTICLHSIITGMLYRFTPANLKLVLIDPKRVEFSIYSELPHLLTPVVTEIGTAIKILKLMTREMDNRFRMLGEKRVRDITGYNKVCSPEEKMPFIVVVIDELADLMMQMAKDAEKYIVRLAQKARATGIHLIIATQRPSAEVVTGLIKTNFPNRIALAVPSQIDSRVIIDRPGAEKLLGKGDLLYLTQDAIRPRRIQGAFMDEDEVAAVVNNWSKQVKEPPEYLIPEDDDLLEENNQFEYDEEDPLLEEITGFVLTLDFISVSLLQRRFKLGYGRAARIVDELEARGLVGPLEGNKKRKVLVGKRKESHPFRI</sequence>
<dbReference type="PANTHER" id="PTHR22683">
    <property type="entry name" value="SPORULATION PROTEIN RELATED"/>
    <property type="match status" value="1"/>
</dbReference>
<proteinExistence type="inferred from homology"/>
<protein>
    <submittedName>
        <fullName evidence="8">DNA translocase SpoIIIE</fullName>
    </submittedName>
</protein>
<dbReference type="PROSITE" id="PS50901">
    <property type="entry name" value="FTSK"/>
    <property type="match status" value="1"/>
</dbReference>
<dbReference type="Pfam" id="PF01580">
    <property type="entry name" value="FtsK_SpoIIIE"/>
    <property type="match status" value="1"/>
</dbReference>
<dbReference type="GO" id="GO:0005524">
    <property type="term" value="F:ATP binding"/>
    <property type="evidence" value="ECO:0007669"/>
    <property type="project" value="UniProtKB-UniRule"/>
</dbReference>
<feature type="transmembrane region" description="Helical" evidence="6">
    <location>
        <begin position="106"/>
        <end position="126"/>
    </location>
</feature>
<dbReference type="Gene3D" id="3.30.980.40">
    <property type="match status" value="1"/>
</dbReference>
<dbReference type="SUPFAM" id="SSF46785">
    <property type="entry name" value="Winged helix' DNA-binding domain"/>
    <property type="match status" value="1"/>
</dbReference>
<dbReference type="InterPro" id="IPR018541">
    <property type="entry name" value="Ftsk_gamma"/>
</dbReference>
<dbReference type="InterPro" id="IPR050206">
    <property type="entry name" value="FtsK/SpoIIIE/SftA"/>
</dbReference>
<comment type="caution">
    <text evidence="8">The sequence shown here is derived from an EMBL/GenBank/DDBJ whole genome shotgun (WGS) entry which is preliminary data.</text>
</comment>
<evidence type="ECO:0000256" key="4">
    <source>
        <dbReference type="ARBA" id="ARBA00023125"/>
    </source>
</evidence>
<dbReference type="AlphaFoldDB" id="A0A9E2F476"/>
<feature type="transmembrane region" description="Helical" evidence="6">
    <location>
        <begin position="21"/>
        <end position="39"/>
    </location>
</feature>
<keyword evidence="6" id="KW-0812">Transmembrane</keyword>
<feature type="binding site" evidence="5">
    <location>
        <begin position="367"/>
        <end position="374"/>
    </location>
    <ligand>
        <name>ATP</name>
        <dbReference type="ChEBI" id="CHEBI:30616"/>
    </ligand>
</feature>
<feature type="transmembrane region" description="Helical" evidence="6">
    <location>
        <begin position="45"/>
        <end position="67"/>
    </location>
</feature>
<dbReference type="EMBL" id="QLTW01000018">
    <property type="protein sequence ID" value="MBT9144716.1"/>
    <property type="molecule type" value="Genomic_DNA"/>
</dbReference>
<dbReference type="InterPro" id="IPR036259">
    <property type="entry name" value="MFS_trans_sf"/>
</dbReference>
<organism evidence="8 9">
    <name type="scientific">Psychracetigena formicireducens</name>
    <dbReference type="NCBI Taxonomy" id="2986056"/>
    <lineage>
        <taxon>Bacteria</taxon>
        <taxon>Bacillati</taxon>
        <taxon>Candidatus Lithacetigenota</taxon>
        <taxon>Candidatus Psychracetigena</taxon>
    </lineage>
</organism>
<evidence type="ECO:0000256" key="6">
    <source>
        <dbReference type="SAM" id="Phobius"/>
    </source>
</evidence>
<comment type="similarity">
    <text evidence="1">Belongs to the FtsK/SpoIIIE/SftA family.</text>
</comment>
<feature type="transmembrane region" description="Helical" evidence="6">
    <location>
        <begin position="79"/>
        <end position="100"/>
    </location>
</feature>
<evidence type="ECO:0000256" key="5">
    <source>
        <dbReference type="PROSITE-ProRule" id="PRU00289"/>
    </source>
</evidence>
<dbReference type="InterPro" id="IPR041027">
    <property type="entry name" value="FtsK_alpha"/>
</dbReference>
<dbReference type="InterPro" id="IPR027417">
    <property type="entry name" value="P-loop_NTPase"/>
</dbReference>
<feature type="transmembrane region" description="Helical" evidence="6">
    <location>
        <begin position="138"/>
        <end position="154"/>
    </location>
</feature>
<feature type="domain" description="FtsK" evidence="7">
    <location>
        <begin position="349"/>
        <end position="538"/>
    </location>
</feature>
<dbReference type="Pfam" id="PF09397">
    <property type="entry name" value="FtsK_gamma"/>
    <property type="match status" value="1"/>
</dbReference>
<keyword evidence="6" id="KW-0472">Membrane</keyword>
<evidence type="ECO:0000313" key="8">
    <source>
        <dbReference type="EMBL" id="MBT9144716.1"/>
    </source>
</evidence>